<evidence type="ECO:0000313" key="2">
    <source>
        <dbReference type="EMBL" id="CAA2620230.1"/>
    </source>
</evidence>
<evidence type="ECO:0000313" key="3">
    <source>
        <dbReference type="Proteomes" id="UP001189122"/>
    </source>
</evidence>
<accession>A0A7I8IPV9</accession>
<dbReference type="EMBL" id="CACRZD030000005">
    <property type="protein sequence ID" value="CAA6659979.1"/>
    <property type="molecule type" value="Genomic_DNA"/>
</dbReference>
<evidence type="ECO:0000256" key="1">
    <source>
        <dbReference type="ARBA" id="ARBA00022729"/>
    </source>
</evidence>
<dbReference type="AlphaFoldDB" id="A0A7I8IPV9"/>
<gene>
    <name evidence="2" type="ORF">SI7747_05006399</name>
</gene>
<keyword evidence="3" id="KW-1185">Reference proteome</keyword>
<dbReference type="InterPro" id="IPR040361">
    <property type="entry name" value="TPD1"/>
</dbReference>
<dbReference type="EMBL" id="LR743592">
    <property type="protein sequence ID" value="CAA2620230.1"/>
    <property type="molecule type" value="Genomic_DNA"/>
</dbReference>
<sequence length="137" mass="14805">MVAFPQLTSALLLLLCVLLHVLIWWGGWLCCRGAAAGKCRLESIGVKQEKTGAVVEGKPEYEVTVRNGCLCPQSRVVVRCYGLSSLRAVDPRAIRPVGETDCLVNGGRPIVGGAAVKFRYAWTTPQDFPLVSSKISC</sequence>
<dbReference type="Proteomes" id="UP001189122">
    <property type="component" value="Unassembled WGS sequence"/>
</dbReference>
<dbReference type="Pfam" id="PF24068">
    <property type="entry name" value="TPD1_C"/>
    <property type="match status" value="1"/>
</dbReference>
<dbReference type="PANTHER" id="PTHR33184">
    <property type="entry name" value="PROTEIN TAPETUM DETERMINANT 1-LIKE-RELATED"/>
    <property type="match status" value="1"/>
</dbReference>
<proteinExistence type="predicted"/>
<dbReference type="GO" id="GO:0001709">
    <property type="term" value="P:cell fate determination"/>
    <property type="evidence" value="ECO:0007669"/>
    <property type="project" value="TreeGrafter"/>
</dbReference>
<name>A0A7I8IPV9_SPIIN</name>
<organism evidence="2">
    <name type="scientific">Spirodela intermedia</name>
    <name type="common">Intermediate duckweed</name>
    <dbReference type="NCBI Taxonomy" id="51605"/>
    <lineage>
        <taxon>Eukaryota</taxon>
        <taxon>Viridiplantae</taxon>
        <taxon>Streptophyta</taxon>
        <taxon>Embryophyta</taxon>
        <taxon>Tracheophyta</taxon>
        <taxon>Spermatophyta</taxon>
        <taxon>Magnoliopsida</taxon>
        <taxon>Liliopsida</taxon>
        <taxon>Araceae</taxon>
        <taxon>Lemnoideae</taxon>
        <taxon>Spirodela</taxon>
    </lineage>
</organism>
<keyword evidence="1" id="KW-0732">Signal</keyword>
<reference evidence="2 3" key="1">
    <citation type="submission" date="2019-12" db="EMBL/GenBank/DDBJ databases">
        <authorList>
            <person name="Scholz U."/>
            <person name="Mascher M."/>
            <person name="Fiebig A."/>
        </authorList>
    </citation>
    <scope>NUCLEOTIDE SEQUENCE</scope>
</reference>
<dbReference type="PANTHER" id="PTHR33184:SF72">
    <property type="entry name" value="BETA-1,3-N-ACETYLGLUCOSAMINYLTRANSFERASE FAMILY PROTEIN"/>
    <property type="match status" value="1"/>
</dbReference>
<protein>
    <submittedName>
        <fullName evidence="2">Uncharacterized protein</fullName>
    </submittedName>
</protein>